<keyword evidence="4" id="KW-1185">Reference proteome</keyword>
<feature type="transmembrane region" description="Helical" evidence="1">
    <location>
        <begin position="107"/>
        <end position="129"/>
    </location>
</feature>
<dbReference type="Pfam" id="PF02517">
    <property type="entry name" value="Rce1-like"/>
    <property type="match status" value="1"/>
</dbReference>
<dbReference type="AlphaFoldDB" id="A0A558BU95"/>
<feature type="domain" description="CAAX prenyl protease 2/Lysostaphin resistance protein A-like" evidence="2">
    <location>
        <begin position="169"/>
        <end position="257"/>
    </location>
</feature>
<dbReference type="PANTHER" id="PTHR36435:SF1">
    <property type="entry name" value="CAAX AMINO TERMINAL PROTEASE FAMILY PROTEIN"/>
    <property type="match status" value="1"/>
</dbReference>
<keyword evidence="3" id="KW-0378">Hydrolase</keyword>
<dbReference type="OrthoDB" id="254800at2"/>
<name>A0A558BU95_9BACT</name>
<feature type="transmembrane region" description="Helical" evidence="1">
    <location>
        <begin position="12"/>
        <end position="42"/>
    </location>
</feature>
<evidence type="ECO:0000313" key="4">
    <source>
        <dbReference type="Proteomes" id="UP000317624"/>
    </source>
</evidence>
<keyword evidence="1" id="KW-1133">Transmembrane helix</keyword>
<gene>
    <name evidence="3" type="ORF">FNT36_11370</name>
</gene>
<sequence length="322" mass="35024">MNGLPSRSLHPLLQILLLVGLAVAGLCLASLLALVLATSVFGLSMAQFGELATTPERVPNGWAVSMLLQGLSLAGLGAGAAVLPLVLRTRTQPAERYFAPRPLRQAWWLGAAALLILVSAPMQSALVSWNAEVHFPAFLRDFEQWARDKEDQAAALTKFLTEFTTSARLLVGLLVIAVTPAIAEELVFRGVIQRNLVRWFNSKHVGVWLTAALFSAAHLQFFGFVPRFLLGLILGYLYEWSGNILVPMAAHFTQNAFQLLLLYLAQGRQLPSSFDPDANQALPWPAVLLSTVLSAALLYTLHQRMAATPPLVADPDSTSPLR</sequence>
<reference evidence="3 4" key="1">
    <citation type="submission" date="2019-07" db="EMBL/GenBank/DDBJ databases">
        <title>Hymenobacter sp. straun FUR1 Genome sequencing and assembly.</title>
        <authorList>
            <person name="Chhetri G."/>
        </authorList>
    </citation>
    <scope>NUCLEOTIDE SEQUENCE [LARGE SCALE GENOMIC DNA]</scope>
    <source>
        <strain evidence="3 4">Fur1</strain>
    </source>
</reference>
<organism evidence="3 4">
    <name type="scientific">Hymenobacter setariae</name>
    <dbReference type="NCBI Taxonomy" id="2594794"/>
    <lineage>
        <taxon>Bacteria</taxon>
        <taxon>Pseudomonadati</taxon>
        <taxon>Bacteroidota</taxon>
        <taxon>Cytophagia</taxon>
        <taxon>Cytophagales</taxon>
        <taxon>Hymenobacteraceae</taxon>
        <taxon>Hymenobacter</taxon>
    </lineage>
</organism>
<dbReference type="PANTHER" id="PTHR36435">
    <property type="entry name" value="SLR1288 PROTEIN"/>
    <property type="match status" value="1"/>
</dbReference>
<feature type="transmembrane region" description="Helical" evidence="1">
    <location>
        <begin position="208"/>
        <end position="238"/>
    </location>
</feature>
<dbReference type="EMBL" id="VMRJ01000003">
    <property type="protein sequence ID" value="TVT40094.1"/>
    <property type="molecule type" value="Genomic_DNA"/>
</dbReference>
<keyword evidence="3" id="KW-0645">Protease</keyword>
<evidence type="ECO:0000256" key="1">
    <source>
        <dbReference type="SAM" id="Phobius"/>
    </source>
</evidence>
<feature type="transmembrane region" description="Helical" evidence="1">
    <location>
        <begin position="281"/>
        <end position="301"/>
    </location>
</feature>
<dbReference type="InterPro" id="IPR003675">
    <property type="entry name" value="Rce1/LyrA-like_dom"/>
</dbReference>
<dbReference type="InterPro" id="IPR052710">
    <property type="entry name" value="CAAX_protease"/>
</dbReference>
<dbReference type="GO" id="GO:0008237">
    <property type="term" value="F:metallopeptidase activity"/>
    <property type="evidence" value="ECO:0007669"/>
    <property type="project" value="UniProtKB-KW"/>
</dbReference>
<dbReference type="GO" id="GO:0080120">
    <property type="term" value="P:CAAX-box protein maturation"/>
    <property type="evidence" value="ECO:0007669"/>
    <property type="project" value="UniProtKB-ARBA"/>
</dbReference>
<comment type="caution">
    <text evidence="3">The sequence shown here is derived from an EMBL/GenBank/DDBJ whole genome shotgun (WGS) entry which is preliminary data.</text>
</comment>
<dbReference type="GO" id="GO:0004175">
    <property type="term" value="F:endopeptidase activity"/>
    <property type="evidence" value="ECO:0007669"/>
    <property type="project" value="UniProtKB-ARBA"/>
</dbReference>
<keyword evidence="3" id="KW-0482">Metalloprotease</keyword>
<keyword evidence="1" id="KW-0472">Membrane</keyword>
<dbReference type="Proteomes" id="UP000317624">
    <property type="component" value="Unassembled WGS sequence"/>
</dbReference>
<feature type="transmembrane region" description="Helical" evidence="1">
    <location>
        <begin position="62"/>
        <end position="87"/>
    </location>
</feature>
<protein>
    <submittedName>
        <fullName evidence="3">CPBP family intramembrane metalloprotease</fullName>
    </submittedName>
</protein>
<evidence type="ECO:0000259" key="2">
    <source>
        <dbReference type="Pfam" id="PF02517"/>
    </source>
</evidence>
<accession>A0A558BU95</accession>
<dbReference type="GO" id="GO:0006508">
    <property type="term" value="P:proteolysis"/>
    <property type="evidence" value="ECO:0007669"/>
    <property type="project" value="UniProtKB-KW"/>
</dbReference>
<proteinExistence type="predicted"/>
<evidence type="ECO:0000313" key="3">
    <source>
        <dbReference type="EMBL" id="TVT40094.1"/>
    </source>
</evidence>
<feature type="transmembrane region" description="Helical" evidence="1">
    <location>
        <begin position="169"/>
        <end position="188"/>
    </location>
</feature>
<keyword evidence="1" id="KW-0812">Transmembrane</keyword>